<keyword evidence="1" id="KW-0812">Transmembrane</keyword>
<keyword evidence="1" id="KW-1133">Transmembrane helix</keyword>
<evidence type="ECO:0008006" key="4">
    <source>
        <dbReference type="Google" id="ProtNLM"/>
    </source>
</evidence>
<dbReference type="eggNOG" id="ENOG502Z9ES">
    <property type="taxonomic scope" value="Bacteria"/>
</dbReference>
<proteinExistence type="predicted"/>
<dbReference type="RefSeq" id="WP_009202027.1">
    <property type="nucleotide sequence ID" value="NZ_ACJX03000001.1"/>
</dbReference>
<organism evidence="2 3">
    <name type="scientific">Acetomicrobium hydrogeniformans ATCC BAA-1850</name>
    <dbReference type="NCBI Taxonomy" id="592015"/>
    <lineage>
        <taxon>Bacteria</taxon>
        <taxon>Thermotogati</taxon>
        <taxon>Synergistota</taxon>
        <taxon>Synergistia</taxon>
        <taxon>Synergistales</taxon>
        <taxon>Acetomicrobiaceae</taxon>
        <taxon>Acetomicrobium</taxon>
    </lineage>
</organism>
<dbReference type="NCBIfam" id="TIGR04332">
    <property type="entry name" value="gamma_Glu_sys"/>
    <property type="match status" value="1"/>
</dbReference>
<feature type="transmembrane region" description="Helical" evidence="1">
    <location>
        <begin position="28"/>
        <end position="45"/>
    </location>
</feature>
<evidence type="ECO:0000256" key="1">
    <source>
        <dbReference type="SAM" id="Phobius"/>
    </source>
</evidence>
<evidence type="ECO:0000313" key="3">
    <source>
        <dbReference type="Proteomes" id="UP000005273"/>
    </source>
</evidence>
<evidence type="ECO:0000313" key="2">
    <source>
        <dbReference type="EMBL" id="KRT35337.1"/>
    </source>
</evidence>
<dbReference type="InterPro" id="IPR027602">
    <property type="entry name" value="PGA_system"/>
</dbReference>
<reference evidence="3" key="1">
    <citation type="submission" date="2012-09" db="EMBL/GenBank/DDBJ databases">
        <authorList>
            <person name="Weinstock G."/>
            <person name="Sodergren E."/>
            <person name="Clifton S."/>
            <person name="Fulton L."/>
            <person name="Fulton B."/>
            <person name="Courtney L."/>
            <person name="Fronick C."/>
            <person name="Harrison M."/>
            <person name="Strong C."/>
            <person name="Farmer C."/>
            <person name="Delehaunty K."/>
            <person name="Markovic C."/>
            <person name="Hall O."/>
            <person name="Minx P."/>
            <person name="Tomlinson C."/>
            <person name="Mitreva M."/>
            <person name="Nelson J."/>
            <person name="Hou S."/>
            <person name="Wollam A."/>
            <person name="Pepin K.H."/>
            <person name="Johnson M."/>
            <person name="Bhonagiri V."/>
            <person name="Nash W.E."/>
            <person name="Suruliraj S."/>
            <person name="Warren W."/>
            <person name="Chinwalla A."/>
            <person name="Mardis E.R."/>
            <person name="Wilson R.K."/>
        </authorList>
    </citation>
    <scope>NUCLEOTIDE SEQUENCE [LARGE SCALE GENOMIC DNA]</scope>
    <source>
        <strain evidence="3">OS1</strain>
    </source>
</reference>
<dbReference type="STRING" id="592015.HMPREF1705_04611"/>
<accession>A0A0T5XAF8</accession>
<keyword evidence="3" id="KW-1185">Reference proteome</keyword>
<dbReference type="Proteomes" id="UP000005273">
    <property type="component" value="Unassembled WGS sequence"/>
</dbReference>
<comment type="caution">
    <text evidence="2">The sequence shown here is derived from an EMBL/GenBank/DDBJ whole genome shotgun (WGS) entry which is preliminary data.</text>
</comment>
<dbReference type="OrthoDB" id="6233025at2"/>
<dbReference type="EMBL" id="ACJX03000001">
    <property type="protein sequence ID" value="KRT35337.1"/>
    <property type="molecule type" value="Genomic_DNA"/>
</dbReference>
<gene>
    <name evidence="2" type="ORF">HMPREF1705_04611</name>
</gene>
<dbReference type="AlphaFoldDB" id="A0A0T5XAF8"/>
<sequence length="358" mass="39304">MRYFNAFVRGIFSMILGKDTTLSRRCNLYLFMLAAVLSLLIWSWPSGTLTVEEERVWDRIREAQFYLYSLKTQSEGVAPSQSLDPWQSGLIGTEWSIITTTVGSLASKQISCNPLWGAIFLRWFDKAGLKRGDRIAILSSGSFPGFLISSLVAAEERGLDVLLVVSLGASSYGANDPNFPIPIILRELRRAGFISTKAAFYTFGGDYEIGAGIPPDGLEILSQSAISDDVPLLQAKSLQEVIDAKVGRLDIFKPALVVQIGGSHANMGTDDAVLSLPPGFLDSRYAERAGNGVIGLVLKRGIPVIHILNVKSLCRMTGVSEGVEVAKKGPKPFKFSRAFLGLLFFAVFLYKYERWAFE</sequence>
<protein>
    <recommendedName>
        <fullName evidence="4">Poly-gamma-glutamate system protein</fullName>
    </recommendedName>
</protein>
<keyword evidence="1" id="KW-0472">Membrane</keyword>
<name>A0A0T5XAF8_9BACT</name>